<accession>A0AAW2JKY8</accession>
<comment type="caution">
    <text evidence="2">The sequence shown here is derived from an EMBL/GenBank/DDBJ whole genome shotgun (WGS) entry which is preliminary data.</text>
</comment>
<dbReference type="AlphaFoldDB" id="A0AAW2JKY8"/>
<dbReference type="InterPro" id="IPR000477">
    <property type="entry name" value="RT_dom"/>
</dbReference>
<dbReference type="PANTHER" id="PTHR33116">
    <property type="entry name" value="REVERSE TRANSCRIPTASE ZINC-BINDING DOMAIN-CONTAINING PROTEIN-RELATED-RELATED"/>
    <property type="match status" value="1"/>
</dbReference>
<organism evidence="2">
    <name type="scientific">Sesamum radiatum</name>
    <name type="common">Black benniseed</name>
    <dbReference type="NCBI Taxonomy" id="300843"/>
    <lineage>
        <taxon>Eukaryota</taxon>
        <taxon>Viridiplantae</taxon>
        <taxon>Streptophyta</taxon>
        <taxon>Embryophyta</taxon>
        <taxon>Tracheophyta</taxon>
        <taxon>Spermatophyta</taxon>
        <taxon>Magnoliopsida</taxon>
        <taxon>eudicotyledons</taxon>
        <taxon>Gunneridae</taxon>
        <taxon>Pentapetalae</taxon>
        <taxon>asterids</taxon>
        <taxon>lamiids</taxon>
        <taxon>Lamiales</taxon>
        <taxon>Pedaliaceae</taxon>
        <taxon>Sesamum</taxon>
    </lineage>
</organism>
<reference evidence="2" key="1">
    <citation type="submission" date="2020-06" db="EMBL/GenBank/DDBJ databases">
        <authorList>
            <person name="Li T."/>
            <person name="Hu X."/>
            <person name="Zhang T."/>
            <person name="Song X."/>
            <person name="Zhang H."/>
            <person name="Dai N."/>
            <person name="Sheng W."/>
            <person name="Hou X."/>
            <person name="Wei L."/>
        </authorList>
    </citation>
    <scope>NUCLEOTIDE SEQUENCE</scope>
    <source>
        <strain evidence="2">G02</strain>
        <tissue evidence="2">Leaf</tissue>
    </source>
</reference>
<name>A0AAW2JKY8_SESRA</name>
<dbReference type="EMBL" id="JACGWJ010000074">
    <property type="protein sequence ID" value="KAL0295205.1"/>
    <property type="molecule type" value="Genomic_DNA"/>
</dbReference>
<evidence type="ECO:0000313" key="2">
    <source>
        <dbReference type="EMBL" id="KAL0295205.1"/>
    </source>
</evidence>
<protein>
    <submittedName>
        <fullName evidence="2">LINE-1 retrotransposable element O protein</fullName>
    </submittedName>
</protein>
<feature type="domain" description="Reverse transcriptase" evidence="1">
    <location>
        <begin position="651"/>
        <end position="743"/>
    </location>
</feature>
<proteinExistence type="predicted"/>
<dbReference type="CDD" id="cd01650">
    <property type="entry name" value="RT_nLTR_like"/>
    <property type="match status" value="1"/>
</dbReference>
<sequence>MKKGKDSPLLLFRVTLLLRGCWPYQISWLDRWGVVTALAPVGLGRSCWVQVLDFSPASSLFRLALAMFSDLDRLGDTLTLTEEKDAGWVLPTSLWHVEPLAHGDRVLGRYPWAYEKNWLVLAPVKASDDPNLVDLDWCDFHIHIHGLPLGKMTKEIAAFIGNKSGSFKEVDLDSNGEVWGSSVRVRVAIDITKPLKHALKIRTVLGDDHLITFSLGLLIRERIPILVTGYGSQLPSIYSGVVAHPHPVIVSLSPTALCSLLIAPFNLNGLPQRVEVLPSSAPLRHLVDENLDDEVVSQGRCKLRNFKDALSNCDVHDIGFSGDPFTWCNRHASPSTVYERLDRACANMDWSQLFPEALVSHLPMSRSDHKALLIKLKDCQRVPPRLSRPWRFEAAWLQLEHCERVVADSWVGWGGRASSEGISAQLEACQHNLYRWSKAVIRADRQRSQALETRLKWLLAQPITPVVQLEIGKRREELESGAAREETKWRQRSKDMWLREGDRNTSFFHRRASQRYCTNLICQIRTESGVWVESEEDIRRCISSHFQGVYTSSRPRQEDIDKGTEGLRRLMDAKMSRDLLQPYTAEEVTKALFQMAPLKSPGPDGMSPLFFQKFWHIVRPDVTRCVLNLLNSFIMPPGMNSTHIVLIPKCKHPEYLSQFRAISSCNIVYKIASKAIANKLKLFLDKIISPAQSTFVSGRFITDNILLAFELNNFLSTSDRGWMALKLDVNKACDKVEWSFLEQLVERDGRLQGVSICRSAPSISHLLFADDTLIFCRASLVHSRTVREVFEVYRLALGQEINFSKSSVAFSRNTKEDVCCNIMADLSIRRENKMELYLGLPSRVARSKRELFATIREKVWSRISGWNEKILSQVGREVLIKFVVQAIPTYAMGCFRLPLSLLKEIQSMIARFWWNNGGQNKIHWVSWKRLCNSKLIVGMRFRQLHLFNLAMLAKHWWRLLCFPERLLSLVLRAKYFPHGDIFSATLSSCPSFTWRSLMAAHELFRAGCRWRIGSGSDLSPWAVPWLPRALSFKSITPAPMPPS</sequence>
<evidence type="ECO:0000259" key="1">
    <source>
        <dbReference type="Pfam" id="PF00078"/>
    </source>
</evidence>
<gene>
    <name evidence="2" type="ORF">Sradi_6846900</name>
</gene>
<dbReference type="PANTHER" id="PTHR33116:SF86">
    <property type="entry name" value="REVERSE TRANSCRIPTASE DOMAIN-CONTAINING PROTEIN"/>
    <property type="match status" value="1"/>
</dbReference>
<dbReference type="SUPFAM" id="SSF56219">
    <property type="entry name" value="DNase I-like"/>
    <property type="match status" value="1"/>
</dbReference>
<dbReference type="InterPro" id="IPR036691">
    <property type="entry name" value="Endo/exonu/phosph_ase_sf"/>
</dbReference>
<dbReference type="Pfam" id="PF00078">
    <property type="entry name" value="RVT_1"/>
    <property type="match status" value="1"/>
</dbReference>
<reference evidence="2" key="2">
    <citation type="journal article" date="2024" name="Plant">
        <title>Genomic evolution and insights into agronomic trait innovations of Sesamum species.</title>
        <authorList>
            <person name="Miao H."/>
            <person name="Wang L."/>
            <person name="Qu L."/>
            <person name="Liu H."/>
            <person name="Sun Y."/>
            <person name="Le M."/>
            <person name="Wang Q."/>
            <person name="Wei S."/>
            <person name="Zheng Y."/>
            <person name="Lin W."/>
            <person name="Duan Y."/>
            <person name="Cao H."/>
            <person name="Xiong S."/>
            <person name="Wang X."/>
            <person name="Wei L."/>
            <person name="Li C."/>
            <person name="Ma Q."/>
            <person name="Ju M."/>
            <person name="Zhao R."/>
            <person name="Li G."/>
            <person name="Mu C."/>
            <person name="Tian Q."/>
            <person name="Mei H."/>
            <person name="Zhang T."/>
            <person name="Gao T."/>
            <person name="Zhang H."/>
        </authorList>
    </citation>
    <scope>NUCLEOTIDE SEQUENCE</scope>
    <source>
        <strain evidence="2">G02</strain>
    </source>
</reference>